<reference evidence="6" key="1">
    <citation type="submission" date="2020-11" db="EMBL/GenBank/DDBJ databases">
        <authorList>
            <consortium name="DOE Joint Genome Institute"/>
            <person name="Ahrendt S."/>
            <person name="Riley R."/>
            <person name="Andreopoulos W."/>
            <person name="Labutti K."/>
            <person name="Pangilinan J."/>
            <person name="Ruiz-Duenas F.J."/>
            <person name="Barrasa J.M."/>
            <person name="Sanchez-Garcia M."/>
            <person name="Camarero S."/>
            <person name="Miyauchi S."/>
            <person name="Serrano A."/>
            <person name="Linde D."/>
            <person name="Babiker R."/>
            <person name="Drula E."/>
            <person name="Ayuso-Fernandez I."/>
            <person name="Pacheco R."/>
            <person name="Padilla G."/>
            <person name="Ferreira P."/>
            <person name="Barriuso J."/>
            <person name="Kellner H."/>
            <person name="Castanera R."/>
            <person name="Alfaro M."/>
            <person name="Ramirez L."/>
            <person name="Pisabarro A.G."/>
            <person name="Kuo A."/>
            <person name="Tritt A."/>
            <person name="Lipzen A."/>
            <person name="He G."/>
            <person name="Yan M."/>
            <person name="Ng V."/>
            <person name="Cullen D."/>
            <person name="Martin F."/>
            <person name="Rosso M.-N."/>
            <person name="Henrissat B."/>
            <person name="Hibbett D."/>
            <person name="Martinez A.T."/>
            <person name="Grigoriev I.V."/>
        </authorList>
    </citation>
    <scope>NUCLEOTIDE SEQUENCE</scope>
    <source>
        <strain evidence="6">CBS 247.69</strain>
    </source>
</reference>
<evidence type="ECO:0000313" key="6">
    <source>
        <dbReference type="EMBL" id="KAF9463123.1"/>
    </source>
</evidence>
<dbReference type="AlphaFoldDB" id="A0A9P5Y6D8"/>
<name>A0A9P5Y6D8_9AGAR</name>
<organism evidence="6 7">
    <name type="scientific">Collybia nuda</name>
    <dbReference type="NCBI Taxonomy" id="64659"/>
    <lineage>
        <taxon>Eukaryota</taxon>
        <taxon>Fungi</taxon>
        <taxon>Dikarya</taxon>
        <taxon>Basidiomycota</taxon>
        <taxon>Agaricomycotina</taxon>
        <taxon>Agaricomycetes</taxon>
        <taxon>Agaricomycetidae</taxon>
        <taxon>Agaricales</taxon>
        <taxon>Tricholomatineae</taxon>
        <taxon>Clitocybaceae</taxon>
        <taxon>Collybia</taxon>
    </lineage>
</organism>
<dbReference type="PANTHER" id="PTHR24304">
    <property type="entry name" value="CYTOCHROME P450 FAMILY 7"/>
    <property type="match status" value="1"/>
</dbReference>
<proteinExistence type="inferred from homology"/>
<dbReference type="PANTHER" id="PTHR24304:SF2">
    <property type="entry name" value="24-HYDROXYCHOLESTEROL 7-ALPHA-HYDROXYLASE"/>
    <property type="match status" value="1"/>
</dbReference>
<dbReference type="PRINTS" id="PR00463">
    <property type="entry name" value="EP450I"/>
</dbReference>
<dbReference type="EMBL" id="MU150265">
    <property type="protein sequence ID" value="KAF9463123.1"/>
    <property type="molecule type" value="Genomic_DNA"/>
</dbReference>
<evidence type="ECO:0000256" key="5">
    <source>
        <dbReference type="PIRSR" id="PIRSR602401-1"/>
    </source>
</evidence>
<gene>
    <name evidence="6" type="ORF">BDZ94DRAFT_1298066</name>
</gene>
<dbReference type="CDD" id="cd00302">
    <property type="entry name" value="cytochrome_P450"/>
    <property type="match status" value="1"/>
</dbReference>
<dbReference type="GO" id="GO:0020037">
    <property type="term" value="F:heme binding"/>
    <property type="evidence" value="ECO:0007669"/>
    <property type="project" value="InterPro"/>
</dbReference>
<dbReference type="InterPro" id="IPR050529">
    <property type="entry name" value="CYP450_sterol_14alpha_dmase"/>
</dbReference>
<comment type="similarity">
    <text evidence="1">Belongs to the cytochrome P450 family.</text>
</comment>
<sequence>MHIFQLIKFMKLYASSIDTDGVLNISGFPLIGPLGIYLNPHKFFKKWSSKSSDGWFRFKMQKHLVHVVAGEESRKIFFGTRDFSMQSGYGLGLGIWGDNFVPASVNHLKPLARIDLIDELLPLIIPDLERRLDWGVKGKVNAVHILRELPMAMGVKLSLGDSIGGNHADIDSIIHNIYRLTNTFRPTAKIMPWFPRLSSIHRIWAGYGLYRIITAARTKRITQAGTHFEVLQNLVDDKASVGDCVNAIVASIVAIGHNFSNLIVWLYIHLDQDPVWKSKVLSEVHSFIQDHGIARSSNIGEQLCKITATDWLGSLRSIDLCLEEAARLHGVVALARRNIGGPVGIGDSIIDTGDYVFVSLDDVHFNKHTYPEPSDFDPKRMEGSSTANFLGFGKGLHPCPGQKLAKIISKIVATLIFYKYEVKMVDKRGKRLHKLPVETKLLHTVALPKDKLFFSFQKRPTP</sequence>
<dbReference type="SUPFAM" id="SSF48264">
    <property type="entry name" value="Cytochrome P450"/>
    <property type="match status" value="1"/>
</dbReference>
<evidence type="ECO:0000313" key="7">
    <source>
        <dbReference type="Proteomes" id="UP000807353"/>
    </source>
</evidence>
<evidence type="ECO:0000256" key="1">
    <source>
        <dbReference type="ARBA" id="ARBA00010617"/>
    </source>
</evidence>
<evidence type="ECO:0000256" key="2">
    <source>
        <dbReference type="ARBA" id="ARBA00022617"/>
    </source>
</evidence>
<dbReference type="GO" id="GO:0004497">
    <property type="term" value="F:monooxygenase activity"/>
    <property type="evidence" value="ECO:0007669"/>
    <property type="project" value="InterPro"/>
</dbReference>
<protein>
    <submittedName>
        <fullName evidence="6">Cytochrome P450</fullName>
    </submittedName>
</protein>
<evidence type="ECO:0000256" key="3">
    <source>
        <dbReference type="ARBA" id="ARBA00022723"/>
    </source>
</evidence>
<keyword evidence="3 5" id="KW-0479">Metal-binding</keyword>
<accession>A0A9P5Y6D8</accession>
<comment type="cofactor">
    <cofactor evidence="5">
        <name>heme</name>
        <dbReference type="ChEBI" id="CHEBI:30413"/>
    </cofactor>
</comment>
<dbReference type="InterPro" id="IPR036396">
    <property type="entry name" value="Cyt_P450_sf"/>
</dbReference>
<dbReference type="GO" id="GO:0016705">
    <property type="term" value="F:oxidoreductase activity, acting on paired donors, with incorporation or reduction of molecular oxygen"/>
    <property type="evidence" value="ECO:0007669"/>
    <property type="project" value="InterPro"/>
</dbReference>
<evidence type="ECO:0000256" key="4">
    <source>
        <dbReference type="ARBA" id="ARBA00023004"/>
    </source>
</evidence>
<comment type="caution">
    <text evidence="6">The sequence shown here is derived from an EMBL/GenBank/DDBJ whole genome shotgun (WGS) entry which is preliminary data.</text>
</comment>
<keyword evidence="2 5" id="KW-0349">Heme</keyword>
<keyword evidence="4 5" id="KW-0408">Iron</keyword>
<dbReference type="Gene3D" id="1.10.630.10">
    <property type="entry name" value="Cytochrome P450"/>
    <property type="match status" value="1"/>
</dbReference>
<dbReference type="GO" id="GO:0005506">
    <property type="term" value="F:iron ion binding"/>
    <property type="evidence" value="ECO:0007669"/>
    <property type="project" value="InterPro"/>
</dbReference>
<dbReference type="Proteomes" id="UP000807353">
    <property type="component" value="Unassembled WGS sequence"/>
</dbReference>
<dbReference type="InterPro" id="IPR002401">
    <property type="entry name" value="Cyt_P450_E_grp-I"/>
</dbReference>
<feature type="binding site" description="axial binding residue" evidence="5">
    <location>
        <position position="399"/>
    </location>
    <ligand>
        <name>heme</name>
        <dbReference type="ChEBI" id="CHEBI:30413"/>
    </ligand>
    <ligandPart>
        <name>Fe</name>
        <dbReference type="ChEBI" id="CHEBI:18248"/>
    </ligandPart>
</feature>
<dbReference type="InterPro" id="IPR001128">
    <property type="entry name" value="Cyt_P450"/>
</dbReference>
<dbReference type="OrthoDB" id="1055148at2759"/>
<keyword evidence="7" id="KW-1185">Reference proteome</keyword>
<dbReference type="Pfam" id="PF00067">
    <property type="entry name" value="p450"/>
    <property type="match status" value="1"/>
</dbReference>